<sequence>MPSSRVFTIPAAVPFLPTLAAALLDGRLVPGFAGARDPMALAAATLYLPTRRACRIARDALFDALGGRAAVLPRIVALGDIDEDEIAFSGAADEPADALDDPGAGRIAEAVDLPPPLPALSRRLLLARLVLAWAQSPDLRPARPGDPPMVVDTPGAALAMADQLARLIDDMTTRGVPWSALDGLVPAEHDAYWGLTLRFLAVAREAWPEILTARGTIEPSARRDLLISAEAARVTAMTDGPVIVAGSTGSMPATARFIATVARLPHGAVVLPGLDTALDAPSWDAIAPAAPTTVAGAVPAGAPPEPECGHPQFALHGLLALMGLDRGDVVRLGSPPAHDRAVLLSEALRPAATTDRWRARLTDPAVAAVIGSALAGLSVIEAATAEEEALAIAVVLREALETPGRTAALATPDRALARRVAAALARWGVAAADSGGVPLAEAPAGVFARLAAETALGGVAPVPLLALLKHPLARLGRGEAEHARAVAALERAVLRGPRPRPGTAGLARAVASIGKALAALRAGEPSPLHRADPRAALPADAVADAAALVERLAAALAPLEALTAGRRPVSLRTLAAAHRAVVAALAAEADGLVTAFEEADGTALADVFESLAEEDAAEAVPVAADDYAELFSTVLADRVVRPPPTAGDSRLQILGLLEARLVTVDRLVLGGLAEGVWPPAPTSDPWLSRGMRHALGLDLPERRIGLSAHDFAQLAGSAPEVVLTRPAKLGGAPAGPSRFLQRLAAVAGPGWGEAVARGATWLALARRLDRPEGPPRRVPRPEPKPPRDARPLRLSVTEIEHWLRDPYTIYAKHILRLAPLDPVDLPPGVKDRGTAIHGAIAAFATAHAERLPDDPLAALLACGRDAFAALDDTPEARAFWWPRFVAIARWFVGFEHERRAGLVALHPEIGGEIAIPLDGDRHFRLTARADRVERLADGRVALLDFKTGQPPSDKQVRLGLAPQLTLEAAMLRRGGFVAAGVPGGLSLAELTHVRLGGGEPAGEVCPIDFKIETADAAADRAFAKLTTLVHAFDDEIMPYRSLVLSMWKARYGTYDDLARVKEWSAGEGDGE</sequence>
<evidence type="ECO:0000313" key="3">
    <source>
        <dbReference type="EMBL" id="VCU11493.1"/>
    </source>
</evidence>
<keyword evidence="4" id="KW-1185">Reference proteome</keyword>
<dbReference type="InterPro" id="IPR027417">
    <property type="entry name" value="P-loop_NTPase"/>
</dbReference>
<dbReference type="RefSeq" id="WP_129611665.1">
    <property type="nucleotide sequence ID" value="NZ_UWOC01000214.1"/>
</dbReference>
<dbReference type="InterPro" id="IPR014153">
    <property type="entry name" value="Ds_break_AddB"/>
</dbReference>
<name>A0A3S4B4J1_9BRAD</name>
<dbReference type="OrthoDB" id="9780606at2"/>
<comment type="caution">
    <text evidence="3">The sequence shown here is derived from an EMBL/GenBank/DDBJ whole genome shotgun (WGS) entry which is preliminary data.</text>
</comment>
<dbReference type="NCBIfam" id="TIGR02786">
    <property type="entry name" value="addB_alphas"/>
    <property type="match status" value="1"/>
</dbReference>
<dbReference type="SUPFAM" id="SSF52540">
    <property type="entry name" value="P-loop containing nucleoside triphosphate hydrolases"/>
    <property type="match status" value="1"/>
</dbReference>
<evidence type="ECO:0000313" key="4">
    <source>
        <dbReference type="Proteomes" id="UP000289200"/>
    </source>
</evidence>
<dbReference type="AlphaFoldDB" id="A0A3S4B4J1"/>
<dbReference type="InterPro" id="IPR038726">
    <property type="entry name" value="PDDEXK_AddAB-type"/>
</dbReference>
<feature type="region of interest" description="Disordered" evidence="1">
    <location>
        <begin position="766"/>
        <end position="791"/>
    </location>
</feature>
<dbReference type="Proteomes" id="UP000289200">
    <property type="component" value="Unassembled WGS sequence"/>
</dbReference>
<feature type="domain" description="PD-(D/E)XK endonuclease-like" evidence="2">
    <location>
        <begin position="793"/>
        <end position="1003"/>
    </location>
</feature>
<protein>
    <recommendedName>
        <fullName evidence="2">PD-(D/E)XK endonuclease-like domain-containing protein</fullName>
    </recommendedName>
</protein>
<evidence type="ECO:0000259" key="2">
    <source>
        <dbReference type="Pfam" id="PF12705"/>
    </source>
</evidence>
<proteinExistence type="predicted"/>
<evidence type="ECO:0000256" key="1">
    <source>
        <dbReference type="SAM" id="MobiDB-lite"/>
    </source>
</evidence>
<reference evidence="4" key="1">
    <citation type="submission" date="2018-10" db="EMBL/GenBank/DDBJ databases">
        <authorList>
            <person name="Peiro R."/>
            <person name="Begona"/>
            <person name="Cbmso G."/>
            <person name="Lopez M."/>
            <person name="Gonzalez S."/>
            <person name="Sacristan E."/>
            <person name="Castillo E."/>
        </authorList>
    </citation>
    <scope>NUCLEOTIDE SEQUENCE [LARGE SCALE GENOMIC DNA]</scope>
</reference>
<accession>A0A3S4B4J1</accession>
<organism evidence="3 4">
    <name type="scientific">Rhodoplanes serenus</name>
    <dbReference type="NCBI Taxonomy" id="200615"/>
    <lineage>
        <taxon>Bacteria</taxon>
        <taxon>Pseudomonadati</taxon>
        <taxon>Pseudomonadota</taxon>
        <taxon>Alphaproteobacteria</taxon>
        <taxon>Hyphomicrobiales</taxon>
        <taxon>Nitrobacteraceae</taxon>
        <taxon>Rhodoplanes</taxon>
    </lineage>
</organism>
<dbReference type="Pfam" id="PF12705">
    <property type="entry name" value="PDDEXK_1"/>
    <property type="match status" value="1"/>
</dbReference>
<dbReference type="EMBL" id="UWOC01000214">
    <property type="protein sequence ID" value="VCU11493.1"/>
    <property type="molecule type" value="Genomic_DNA"/>
</dbReference>
<gene>
    <name evidence="3" type="ORF">RHODGE_RHODGE_04973</name>
</gene>